<dbReference type="Gene3D" id="1.10.150.50">
    <property type="entry name" value="Transcription Factor, Ets-1"/>
    <property type="match status" value="1"/>
</dbReference>
<dbReference type="PROSITE" id="PS50105">
    <property type="entry name" value="SAM_DOMAIN"/>
    <property type="match status" value="1"/>
</dbReference>
<keyword evidence="3" id="KW-1185">Reference proteome</keyword>
<dbReference type="PANTHER" id="PTHR46829:SF1">
    <property type="entry name" value="STERILE ALPHA MOTIF DOMAIN-CONTAINING PROTEIN 15"/>
    <property type="match status" value="1"/>
</dbReference>
<accession>A0A5B7EIE4</accession>
<evidence type="ECO:0000313" key="3">
    <source>
        <dbReference type="Proteomes" id="UP000324222"/>
    </source>
</evidence>
<keyword evidence="2" id="KW-0418">Kinase</keyword>
<sequence>MVAIYLFLQGEPKRVHSKGLFKLKLKRDGRKGGFEREVREWGTEEVAAWLDTLLLSEYQESFLSHDIRGAELLNLERRDLKELGITKIGHIKRIQQGIREIKESKSHS</sequence>
<dbReference type="GO" id="GO:0016301">
    <property type="term" value="F:kinase activity"/>
    <property type="evidence" value="ECO:0007669"/>
    <property type="project" value="UniProtKB-KW"/>
</dbReference>
<organism evidence="2 3">
    <name type="scientific">Portunus trituberculatus</name>
    <name type="common">Swimming crab</name>
    <name type="synonym">Neptunus trituberculatus</name>
    <dbReference type="NCBI Taxonomy" id="210409"/>
    <lineage>
        <taxon>Eukaryota</taxon>
        <taxon>Metazoa</taxon>
        <taxon>Ecdysozoa</taxon>
        <taxon>Arthropoda</taxon>
        <taxon>Crustacea</taxon>
        <taxon>Multicrustacea</taxon>
        <taxon>Malacostraca</taxon>
        <taxon>Eumalacostraca</taxon>
        <taxon>Eucarida</taxon>
        <taxon>Decapoda</taxon>
        <taxon>Pleocyemata</taxon>
        <taxon>Brachyura</taxon>
        <taxon>Eubrachyura</taxon>
        <taxon>Portunoidea</taxon>
        <taxon>Portunidae</taxon>
        <taxon>Portuninae</taxon>
        <taxon>Portunus</taxon>
    </lineage>
</organism>
<reference evidence="2 3" key="1">
    <citation type="submission" date="2019-05" db="EMBL/GenBank/DDBJ databases">
        <title>Another draft genome of Portunus trituberculatus and its Hox gene families provides insights of decapod evolution.</title>
        <authorList>
            <person name="Jeong J.-H."/>
            <person name="Song I."/>
            <person name="Kim S."/>
            <person name="Choi T."/>
            <person name="Kim D."/>
            <person name="Ryu S."/>
            <person name="Kim W."/>
        </authorList>
    </citation>
    <scope>NUCLEOTIDE SEQUENCE [LARGE SCALE GENOMIC DNA]</scope>
    <source>
        <tissue evidence="2">Muscle</tissue>
    </source>
</reference>
<evidence type="ECO:0000259" key="1">
    <source>
        <dbReference type="PROSITE" id="PS50105"/>
    </source>
</evidence>
<gene>
    <name evidence="2" type="primary">DGKH_0</name>
    <name evidence="2" type="ORF">E2C01_027311</name>
</gene>
<dbReference type="InterPro" id="IPR013761">
    <property type="entry name" value="SAM/pointed_sf"/>
</dbReference>
<dbReference type="PANTHER" id="PTHR46829">
    <property type="entry name" value="STERILE ALPHA MOTIF DOMAIN-CONTAINING PROTEIN 15"/>
    <property type="match status" value="1"/>
</dbReference>
<feature type="domain" description="SAM" evidence="1">
    <location>
        <begin position="41"/>
        <end position="104"/>
    </location>
</feature>
<dbReference type="SUPFAM" id="SSF47769">
    <property type="entry name" value="SAM/Pointed domain"/>
    <property type="match status" value="1"/>
</dbReference>
<dbReference type="OrthoDB" id="196165at2759"/>
<proteinExistence type="predicted"/>
<comment type="caution">
    <text evidence="2">The sequence shown here is derived from an EMBL/GenBank/DDBJ whole genome shotgun (WGS) entry which is preliminary data.</text>
</comment>
<name>A0A5B7EIE4_PORTR</name>
<dbReference type="FunFam" id="1.10.150.50:FF:000021">
    <property type="entry name" value="Diacylglycerol kinase"/>
    <property type="match status" value="1"/>
</dbReference>
<dbReference type="SMART" id="SM00454">
    <property type="entry name" value="SAM"/>
    <property type="match status" value="1"/>
</dbReference>
<dbReference type="AlphaFoldDB" id="A0A5B7EIE4"/>
<dbReference type="EMBL" id="VSRR010002942">
    <property type="protein sequence ID" value="MPC33942.1"/>
    <property type="molecule type" value="Genomic_DNA"/>
</dbReference>
<dbReference type="Proteomes" id="UP000324222">
    <property type="component" value="Unassembled WGS sequence"/>
</dbReference>
<evidence type="ECO:0000313" key="2">
    <source>
        <dbReference type="EMBL" id="MPC33942.1"/>
    </source>
</evidence>
<keyword evidence="2" id="KW-0808">Transferase</keyword>
<dbReference type="Pfam" id="PF00536">
    <property type="entry name" value="SAM_1"/>
    <property type="match status" value="1"/>
</dbReference>
<dbReference type="InterPro" id="IPR001660">
    <property type="entry name" value="SAM"/>
</dbReference>
<protein>
    <submittedName>
        <fullName evidence="2">Diacylglycerol kinase eta</fullName>
    </submittedName>
</protein>